<dbReference type="PROSITE" id="PS00211">
    <property type="entry name" value="ABC_TRANSPORTER_1"/>
    <property type="match status" value="1"/>
</dbReference>
<dbReference type="SMART" id="SM00382">
    <property type="entry name" value="AAA"/>
    <property type="match status" value="1"/>
</dbReference>
<keyword evidence="3" id="KW-0067">ATP-binding</keyword>
<keyword evidence="1" id="KW-0813">Transport</keyword>
<dbReference type="CDD" id="cd03230">
    <property type="entry name" value="ABC_DR_subfamily_A"/>
    <property type="match status" value="1"/>
</dbReference>
<protein>
    <submittedName>
        <fullName evidence="5">ABC-type multidrug transport system ATPase subunit</fullName>
    </submittedName>
</protein>
<sequence length="283" mass="32149">MSKLVELKQISKEYGNKKVLHDISLTIEENQVIAVLGGNGSGKSTILRIISGLERPSSGKVVYTNKGFRIGYVPDRFPKMLRFTPGEYLHYVGRIGGISEEDLNKRIPNLLRRFQLEEMNHKWIMHLSKGNIQKVGIIQAIIQKPDLFILDEPVSGLDIHAQQELVTVIKELKEQGGTILLTYHESHMFDDVIETTYYLNQGVISKTNTLVYEQIKLVEVKRIEESIVKGWNEVLHIENKENSLLLYVGLENSDTILSRVLQLQGSIDRVSTIVVDENDQIGK</sequence>
<evidence type="ECO:0000259" key="4">
    <source>
        <dbReference type="PROSITE" id="PS50893"/>
    </source>
</evidence>
<accession>A0ABT9ZMW4</accession>
<organism evidence="5 6">
    <name type="scientific">Metabacillus malikii</name>
    <dbReference type="NCBI Taxonomy" id="1504265"/>
    <lineage>
        <taxon>Bacteria</taxon>
        <taxon>Bacillati</taxon>
        <taxon>Bacillota</taxon>
        <taxon>Bacilli</taxon>
        <taxon>Bacillales</taxon>
        <taxon>Bacillaceae</taxon>
        <taxon>Metabacillus</taxon>
    </lineage>
</organism>
<dbReference type="Proteomes" id="UP001234495">
    <property type="component" value="Unassembled WGS sequence"/>
</dbReference>
<name>A0ABT9ZMW4_9BACI</name>
<dbReference type="InterPro" id="IPR027417">
    <property type="entry name" value="P-loop_NTPase"/>
</dbReference>
<dbReference type="InterPro" id="IPR017871">
    <property type="entry name" value="ABC_transporter-like_CS"/>
</dbReference>
<dbReference type="InterPro" id="IPR003593">
    <property type="entry name" value="AAA+_ATPase"/>
</dbReference>
<dbReference type="Gene3D" id="3.40.50.300">
    <property type="entry name" value="P-loop containing nucleotide triphosphate hydrolases"/>
    <property type="match status" value="1"/>
</dbReference>
<dbReference type="SUPFAM" id="SSF52540">
    <property type="entry name" value="P-loop containing nucleoside triphosphate hydrolases"/>
    <property type="match status" value="1"/>
</dbReference>
<dbReference type="Pfam" id="PF00005">
    <property type="entry name" value="ABC_tran"/>
    <property type="match status" value="1"/>
</dbReference>
<keyword evidence="6" id="KW-1185">Reference proteome</keyword>
<dbReference type="RefSeq" id="WP_307345431.1">
    <property type="nucleotide sequence ID" value="NZ_JAUSUD010000026.1"/>
</dbReference>
<dbReference type="PROSITE" id="PS50893">
    <property type="entry name" value="ABC_TRANSPORTER_2"/>
    <property type="match status" value="1"/>
</dbReference>
<gene>
    <name evidence="5" type="ORF">J2S19_004200</name>
</gene>
<proteinExistence type="predicted"/>
<evidence type="ECO:0000313" key="5">
    <source>
        <dbReference type="EMBL" id="MDQ0232878.1"/>
    </source>
</evidence>
<evidence type="ECO:0000313" key="6">
    <source>
        <dbReference type="Proteomes" id="UP001234495"/>
    </source>
</evidence>
<dbReference type="InterPro" id="IPR003439">
    <property type="entry name" value="ABC_transporter-like_ATP-bd"/>
</dbReference>
<dbReference type="PANTHER" id="PTHR42939:SF1">
    <property type="entry name" value="ABC TRANSPORTER ATP-BINDING PROTEIN ALBC-RELATED"/>
    <property type="match status" value="1"/>
</dbReference>
<dbReference type="InterPro" id="IPR051782">
    <property type="entry name" value="ABC_Transporter_VariousFunc"/>
</dbReference>
<evidence type="ECO:0000256" key="1">
    <source>
        <dbReference type="ARBA" id="ARBA00022448"/>
    </source>
</evidence>
<evidence type="ECO:0000256" key="2">
    <source>
        <dbReference type="ARBA" id="ARBA00022741"/>
    </source>
</evidence>
<keyword evidence="2" id="KW-0547">Nucleotide-binding</keyword>
<reference evidence="5 6" key="1">
    <citation type="submission" date="2023-07" db="EMBL/GenBank/DDBJ databases">
        <title>Genomic Encyclopedia of Type Strains, Phase IV (KMG-IV): sequencing the most valuable type-strain genomes for metagenomic binning, comparative biology and taxonomic classification.</title>
        <authorList>
            <person name="Goeker M."/>
        </authorList>
    </citation>
    <scope>NUCLEOTIDE SEQUENCE [LARGE SCALE GENOMIC DNA]</scope>
    <source>
        <strain evidence="5 6">DSM 29005</strain>
    </source>
</reference>
<evidence type="ECO:0000256" key="3">
    <source>
        <dbReference type="ARBA" id="ARBA00022840"/>
    </source>
</evidence>
<feature type="domain" description="ABC transporter" evidence="4">
    <location>
        <begin position="5"/>
        <end position="226"/>
    </location>
</feature>
<comment type="caution">
    <text evidence="5">The sequence shown here is derived from an EMBL/GenBank/DDBJ whole genome shotgun (WGS) entry which is preliminary data.</text>
</comment>
<dbReference type="PANTHER" id="PTHR42939">
    <property type="entry name" value="ABC TRANSPORTER ATP-BINDING PROTEIN ALBC-RELATED"/>
    <property type="match status" value="1"/>
</dbReference>
<dbReference type="EMBL" id="JAUSUD010000026">
    <property type="protein sequence ID" value="MDQ0232878.1"/>
    <property type="molecule type" value="Genomic_DNA"/>
</dbReference>